<dbReference type="InterPro" id="IPR016130">
    <property type="entry name" value="Tyr_Pase_AS"/>
</dbReference>
<evidence type="ECO:0000256" key="4">
    <source>
        <dbReference type="ARBA" id="ARBA00022912"/>
    </source>
</evidence>
<feature type="region of interest" description="Disordered" evidence="5">
    <location>
        <begin position="49"/>
        <end position="220"/>
    </location>
</feature>
<dbReference type="InterPro" id="IPR020422">
    <property type="entry name" value="TYR_PHOSPHATASE_DUAL_dom"/>
</dbReference>
<evidence type="ECO:0000259" key="6">
    <source>
        <dbReference type="PROSITE" id="PS50054"/>
    </source>
</evidence>
<feature type="domain" description="Tyrosine-protein phosphatase" evidence="6">
    <location>
        <begin position="420"/>
        <end position="614"/>
    </location>
</feature>
<dbReference type="Pfam" id="PF00782">
    <property type="entry name" value="DSPc"/>
    <property type="match status" value="1"/>
</dbReference>
<feature type="region of interest" description="Disordered" evidence="5">
    <location>
        <begin position="236"/>
        <end position="336"/>
    </location>
</feature>
<dbReference type="GO" id="GO:0008330">
    <property type="term" value="F:protein tyrosine/threonine phosphatase activity"/>
    <property type="evidence" value="ECO:0007669"/>
    <property type="project" value="TreeGrafter"/>
</dbReference>
<feature type="domain" description="Tyrosine specific protein phosphatases" evidence="7">
    <location>
        <begin position="534"/>
        <end position="591"/>
    </location>
</feature>
<keyword evidence="3" id="KW-0378">Hydrolase</keyword>
<dbReference type="EC" id="3.1.3.48" evidence="2"/>
<evidence type="ECO:0000313" key="9">
    <source>
        <dbReference type="Proteomes" id="UP000224634"/>
    </source>
</evidence>
<dbReference type="PROSITE" id="PS50056">
    <property type="entry name" value="TYR_PHOSPHATASE_2"/>
    <property type="match status" value="1"/>
</dbReference>
<feature type="compositionally biased region" description="Pro residues" evidence="5">
    <location>
        <begin position="141"/>
        <end position="151"/>
    </location>
</feature>
<dbReference type="PANTHER" id="PTHR10159:SF519">
    <property type="entry name" value="DUAL SPECIFICITY PROTEIN PHOSPHATASE MPK3"/>
    <property type="match status" value="1"/>
</dbReference>
<dbReference type="GO" id="GO:0005634">
    <property type="term" value="C:nucleus"/>
    <property type="evidence" value="ECO:0007669"/>
    <property type="project" value="TreeGrafter"/>
</dbReference>
<dbReference type="GO" id="GO:0017017">
    <property type="term" value="F:MAP kinase tyrosine/serine/threonine phosphatase activity"/>
    <property type="evidence" value="ECO:0007669"/>
    <property type="project" value="TreeGrafter"/>
</dbReference>
<dbReference type="STRING" id="1447883.A0A2B7XSW9"/>
<dbReference type="SUPFAM" id="SSF52799">
    <property type="entry name" value="(Phosphotyrosine protein) phosphatases II"/>
    <property type="match status" value="1"/>
</dbReference>
<feature type="compositionally biased region" description="Polar residues" evidence="5">
    <location>
        <begin position="263"/>
        <end position="278"/>
    </location>
</feature>
<accession>A0A2B7XSW9</accession>
<dbReference type="GO" id="GO:0033550">
    <property type="term" value="F:MAP kinase tyrosine phosphatase activity"/>
    <property type="evidence" value="ECO:0007669"/>
    <property type="project" value="TreeGrafter"/>
</dbReference>
<evidence type="ECO:0000313" key="8">
    <source>
        <dbReference type="EMBL" id="PGH11577.1"/>
    </source>
</evidence>
<dbReference type="GO" id="GO:0043409">
    <property type="term" value="P:negative regulation of MAPK cascade"/>
    <property type="evidence" value="ECO:0007669"/>
    <property type="project" value="TreeGrafter"/>
</dbReference>
<keyword evidence="4" id="KW-0904">Protein phosphatase</keyword>
<feature type="compositionally biased region" description="Polar residues" evidence="5">
    <location>
        <begin position="379"/>
        <end position="389"/>
    </location>
</feature>
<feature type="compositionally biased region" description="Basic residues" evidence="5">
    <location>
        <begin position="292"/>
        <end position="301"/>
    </location>
</feature>
<feature type="region of interest" description="Disordered" evidence="5">
    <location>
        <begin position="360"/>
        <end position="389"/>
    </location>
</feature>
<evidence type="ECO:0000259" key="7">
    <source>
        <dbReference type="PROSITE" id="PS50056"/>
    </source>
</evidence>
<dbReference type="EMBL" id="PDNA01000130">
    <property type="protein sequence ID" value="PGH11577.1"/>
    <property type="molecule type" value="Genomic_DNA"/>
</dbReference>
<feature type="compositionally biased region" description="Low complexity" evidence="5">
    <location>
        <begin position="115"/>
        <end position="126"/>
    </location>
</feature>
<dbReference type="Proteomes" id="UP000224634">
    <property type="component" value="Unassembled WGS sequence"/>
</dbReference>
<name>A0A2B7XSW9_POLH7</name>
<sequence length="803" mass="88323">MVSSRNLAMADTKHLKRSFAQVAGPKSTDMVEVQWKNCSILSVQTINEPSNTSRVTNPKRRSRSLSRSDLPEHPRSPSLSAPFPSLMSAFGAGSGFRQSGRREFRESSLGTRIMTSTVTATSTATSQGEPEKLPITNPSDQPLPPSKPPPVDATAIPLHFLPRPSISSMASESTDSSPTTTISTFDSPTVTETSPSSSPESPSLASLPSLKPVPQIANFDRPPSQLAHEALMKSSAALPMSSHPESPTRRARNLKNLSLRLPATTSSRPTLNTASFAESSRHLSAPSSPVHPHGRISRRKPPNLTIQTPSLERSFTSNIAEIVPPTPGGRPTLRHIESSPSLNTILSPIASSKPLFSRAPFQPIKRPMPGTWEDRSPDHSATSNQPSLASSDAIEELIEEEDGPASRESRRGSERGYPDGPIKIYDSGLYLYLEPTREEASKFDVIFNVAKEVDNPFKKDATKHDTVMSVWKAALPESQRPSVDEPNTAISEISFKSAFESIPSLPETPTTPKPEKSEPEYVHIRWDHNSEILEDLYPLCEMIDNRIHQGKKVLIHCQLGVSRSASLVIAYGLYKNPDLDFNAMYNIVKERSCWVGPNMSLIYQLTDFRSRVQQGGPTRASPPEWFNNTAPSLAFEVPKPMAVATVSGRIDTTKVRPPVPLFDQPTGNPATNFTTKFSNPFAPISQRSVSPRPLPLREKYQTPNHSRRSGRVDPTAKYHRVFSRPSVQMDLVMQDVPPTPSFFSPKAAEFWAAPFSRTIAGDLAMFDSLKSPTNLAASAELEDPRSPTQLREPIIMRNIDEFL</sequence>
<dbReference type="GO" id="GO:0005829">
    <property type="term" value="C:cytosol"/>
    <property type="evidence" value="ECO:0007669"/>
    <property type="project" value="TreeGrafter"/>
</dbReference>
<dbReference type="InterPro" id="IPR000387">
    <property type="entry name" value="Tyr_Pase_dom"/>
</dbReference>
<dbReference type="SMART" id="SM00195">
    <property type="entry name" value="DSPc"/>
    <property type="match status" value="1"/>
</dbReference>
<dbReference type="PROSITE" id="PS50054">
    <property type="entry name" value="TYR_PHOSPHATASE_DUAL"/>
    <property type="match status" value="1"/>
</dbReference>
<dbReference type="InterPro" id="IPR029021">
    <property type="entry name" value="Prot-tyrosine_phosphatase-like"/>
</dbReference>
<feature type="region of interest" description="Disordered" evidence="5">
    <location>
        <begin position="400"/>
        <end position="419"/>
    </location>
</feature>
<evidence type="ECO:0000256" key="3">
    <source>
        <dbReference type="ARBA" id="ARBA00022801"/>
    </source>
</evidence>
<evidence type="ECO:0000256" key="2">
    <source>
        <dbReference type="ARBA" id="ARBA00013064"/>
    </source>
</evidence>
<feature type="compositionally biased region" description="Low complexity" evidence="5">
    <location>
        <begin position="171"/>
        <end position="214"/>
    </location>
</feature>
<feature type="region of interest" description="Disordered" evidence="5">
    <location>
        <begin position="682"/>
        <end position="713"/>
    </location>
</feature>
<dbReference type="PANTHER" id="PTHR10159">
    <property type="entry name" value="DUAL SPECIFICITY PROTEIN PHOSPHATASE"/>
    <property type="match status" value="1"/>
</dbReference>
<dbReference type="Gene3D" id="3.90.190.10">
    <property type="entry name" value="Protein tyrosine phosphatase superfamily"/>
    <property type="match status" value="1"/>
</dbReference>
<comment type="similarity">
    <text evidence="1">Belongs to the protein-tyrosine phosphatase family. Non-receptor class dual specificity subfamily.</text>
</comment>
<dbReference type="AlphaFoldDB" id="A0A2B7XSW9"/>
<dbReference type="CDD" id="cd14521">
    <property type="entry name" value="DSP_fungal_SDP1-like"/>
    <property type="match status" value="1"/>
</dbReference>
<dbReference type="InterPro" id="IPR000340">
    <property type="entry name" value="Dual-sp_phosphatase_cat-dom"/>
</dbReference>
<comment type="caution">
    <text evidence="8">The sequence shown here is derived from an EMBL/GenBank/DDBJ whole genome shotgun (WGS) entry which is preliminary data.</text>
</comment>
<dbReference type="OrthoDB" id="426001at2759"/>
<keyword evidence="9" id="KW-1185">Reference proteome</keyword>
<dbReference type="PROSITE" id="PS00383">
    <property type="entry name" value="TYR_PHOSPHATASE_1"/>
    <property type="match status" value="1"/>
</dbReference>
<feature type="compositionally biased region" description="Basic and acidic residues" evidence="5">
    <location>
        <begin position="404"/>
        <end position="417"/>
    </location>
</feature>
<gene>
    <name evidence="8" type="ORF">AJ80_07047</name>
</gene>
<protein>
    <recommendedName>
        <fullName evidence="2">protein-tyrosine-phosphatase</fullName>
        <ecNumber evidence="2">3.1.3.48</ecNumber>
    </recommendedName>
</protein>
<proteinExistence type="inferred from homology"/>
<organism evidence="8 9">
    <name type="scientific">Polytolypa hystricis (strain UAMH7299)</name>
    <dbReference type="NCBI Taxonomy" id="1447883"/>
    <lineage>
        <taxon>Eukaryota</taxon>
        <taxon>Fungi</taxon>
        <taxon>Dikarya</taxon>
        <taxon>Ascomycota</taxon>
        <taxon>Pezizomycotina</taxon>
        <taxon>Eurotiomycetes</taxon>
        <taxon>Eurotiomycetidae</taxon>
        <taxon>Onygenales</taxon>
        <taxon>Onygenales incertae sedis</taxon>
        <taxon>Polytolypa</taxon>
    </lineage>
</organism>
<reference evidence="8 9" key="1">
    <citation type="submission" date="2017-10" db="EMBL/GenBank/DDBJ databases">
        <title>Comparative genomics in systemic dimorphic fungi from Ajellomycetaceae.</title>
        <authorList>
            <person name="Munoz J.F."/>
            <person name="Mcewen J.G."/>
            <person name="Clay O.K."/>
            <person name="Cuomo C.A."/>
        </authorList>
    </citation>
    <scope>NUCLEOTIDE SEQUENCE [LARGE SCALE GENOMIC DNA]</scope>
    <source>
        <strain evidence="8 9">UAMH7299</strain>
    </source>
</reference>
<feature type="compositionally biased region" description="Polar residues" evidence="5">
    <location>
        <begin position="304"/>
        <end position="319"/>
    </location>
</feature>
<evidence type="ECO:0000256" key="5">
    <source>
        <dbReference type="SAM" id="MobiDB-lite"/>
    </source>
</evidence>
<evidence type="ECO:0000256" key="1">
    <source>
        <dbReference type="ARBA" id="ARBA00008601"/>
    </source>
</evidence>